<dbReference type="EnsemblPlants" id="AES82632">
    <property type="protein sequence ID" value="AES82632"/>
    <property type="gene ID" value="MTR_7g114800"/>
</dbReference>
<reference evidence="1 3" key="2">
    <citation type="journal article" date="2014" name="BMC Genomics">
        <title>An improved genome release (version Mt4.0) for the model legume Medicago truncatula.</title>
        <authorList>
            <person name="Tang H."/>
            <person name="Krishnakumar V."/>
            <person name="Bidwell S."/>
            <person name="Rosen B."/>
            <person name="Chan A."/>
            <person name="Zhou S."/>
            <person name="Gentzbittel L."/>
            <person name="Childs K.L."/>
            <person name="Yandell M."/>
            <person name="Gundlach H."/>
            <person name="Mayer K.F."/>
            <person name="Schwartz D.C."/>
            <person name="Town C.D."/>
        </authorList>
    </citation>
    <scope>GENOME REANNOTATION</scope>
    <source>
        <strain evidence="2 3">cv. Jemalong A17</strain>
    </source>
</reference>
<dbReference type="AlphaFoldDB" id="G7L1T4"/>
<keyword evidence="3" id="KW-1185">Reference proteome</keyword>
<evidence type="ECO:0000313" key="2">
    <source>
        <dbReference type="EnsemblPlants" id="AES82632"/>
    </source>
</evidence>
<dbReference type="PaxDb" id="3880-AES82632"/>
<dbReference type="HOGENOM" id="CLU_3109479_0_0_1"/>
<protein>
    <submittedName>
        <fullName evidence="1 2">Uncharacterized protein</fullName>
    </submittedName>
</protein>
<gene>
    <name evidence="1" type="ordered locus">MTR_7g114800</name>
</gene>
<reference evidence="1 3" key="1">
    <citation type="journal article" date="2011" name="Nature">
        <title>The Medicago genome provides insight into the evolution of rhizobial symbioses.</title>
        <authorList>
            <person name="Young N.D."/>
            <person name="Debelle F."/>
            <person name="Oldroyd G.E."/>
            <person name="Geurts R."/>
            <person name="Cannon S.B."/>
            <person name="Udvardi M.K."/>
            <person name="Benedito V.A."/>
            <person name="Mayer K.F."/>
            <person name="Gouzy J."/>
            <person name="Schoof H."/>
            <person name="Van de Peer Y."/>
            <person name="Proost S."/>
            <person name="Cook D.R."/>
            <person name="Meyers B.C."/>
            <person name="Spannagl M."/>
            <person name="Cheung F."/>
            <person name="De Mita S."/>
            <person name="Krishnakumar V."/>
            <person name="Gundlach H."/>
            <person name="Zhou S."/>
            <person name="Mudge J."/>
            <person name="Bharti A.K."/>
            <person name="Murray J.D."/>
            <person name="Naoumkina M.A."/>
            <person name="Rosen B."/>
            <person name="Silverstein K.A."/>
            <person name="Tang H."/>
            <person name="Rombauts S."/>
            <person name="Zhao P.X."/>
            <person name="Zhou P."/>
            <person name="Barbe V."/>
            <person name="Bardou P."/>
            <person name="Bechner M."/>
            <person name="Bellec A."/>
            <person name="Berger A."/>
            <person name="Berges H."/>
            <person name="Bidwell S."/>
            <person name="Bisseling T."/>
            <person name="Choisne N."/>
            <person name="Couloux A."/>
            <person name="Denny R."/>
            <person name="Deshpande S."/>
            <person name="Dai X."/>
            <person name="Doyle J.J."/>
            <person name="Dudez A.M."/>
            <person name="Farmer A.D."/>
            <person name="Fouteau S."/>
            <person name="Franken C."/>
            <person name="Gibelin C."/>
            <person name="Gish J."/>
            <person name="Goldstein S."/>
            <person name="Gonzalez A.J."/>
            <person name="Green P.J."/>
            <person name="Hallab A."/>
            <person name="Hartog M."/>
            <person name="Hua A."/>
            <person name="Humphray S.J."/>
            <person name="Jeong D.H."/>
            <person name="Jing Y."/>
            <person name="Jocker A."/>
            <person name="Kenton S.M."/>
            <person name="Kim D.J."/>
            <person name="Klee K."/>
            <person name="Lai H."/>
            <person name="Lang C."/>
            <person name="Lin S."/>
            <person name="Macmil S.L."/>
            <person name="Magdelenat G."/>
            <person name="Matthews L."/>
            <person name="McCorrison J."/>
            <person name="Monaghan E.L."/>
            <person name="Mun J.H."/>
            <person name="Najar F.Z."/>
            <person name="Nicholson C."/>
            <person name="Noirot C."/>
            <person name="O'Bleness M."/>
            <person name="Paule C.R."/>
            <person name="Poulain J."/>
            <person name="Prion F."/>
            <person name="Qin B."/>
            <person name="Qu C."/>
            <person name="Retzel E.F."/>
            <person name="Riddle C."/>
            <person name="Sallet E."/>
            <person name="Samain S."/>
            <person name="Samson N."/>
            <person name="Sanders I."/>
            <person name="Saurat O."/>
            <person name="Scarpelli C."/>
            <person name="Schiex T."/>
            <person name="Segurens B."/>
            <person name="Severin A.J."/>
            <person name="Sherrier D.J."/>
            <person name="Shi R."/>
            <person name="Sims S."/>
            <person name="Singer S.R."/>
            <person name="Sinharoy S."/>
            <person name="Sterck L."/>
            <person name="Viollet A."/>
            <person name="Wang B.B."/>
            <person name="Wang K."/>
            <person name="Wang M."/>
            <person name="Wang X."/>
            <person name="Warfsmann J."/>
            <person name="Weissenbach J."/>
            <person name="White D.D."/>
            <person name="White J.D."/>
            <person name="Wiley G.B."/>
            <person name="Wincker P."/>
            <person name="Xing Y."/>
            <person name="Yang L."/>
            <person name="Yao Z."/>
            <person name="Ying F."/>
            <person name="Zhai J."/>
            <person name="Zhou L."/>
            <person name="Zuber A."/>
            <person name="Denarie J."/>
            <person name="Dixon R.A."/>
            <person name="May G.D."/>
            <person name="Schwartz D.C."/>
            <person name="Rogers J."/>
            <person name="Quetier F."/>
            <person name="Town C.D."/>
            <person name="Roe B.A."/>
        </authorList>
    </citation>
    <scope>NUCLEOTIDE SEQUENCE [LARGE SCALE GENOMIC DNA]</scope>
    <source>
        <strain evidence="1">A17</strain>
        <strain evidence="2 3">cv. Jemalong A17</strain>
    </source>
</reference>
<accession>G7L1T4</accession>
<dbReference type="EMBL" id="CM001223">
    <property type="protein sequence ID" value="AES82632.1"/>
    <property type="molecule type" value="Genomic_DNA"/>
</dbReference>
<name>G7L1T4_MEDTR</name>
<sequence length="51" mass="6139">MLNELKERLIQTKNRIRKKSNKHRLEVEFHVGNIVLKIKPYKIKTLAKKVN</sequence>
<reference evidence="2" key="3">
    <citation type="submission" date="2015-04" db="UniProtKB">
        <authorList>
            <consortium name="EnsemblPlants"/>
        </authorList>
    </citation>
    <scope>IDENTIFICATION</scope>
    <source>
        <strain evidence="2">cv. Jemalong A17</strain>
    </source>
</reference>
<organism evidence="1 3">
    <name type="scientific">Medicago truncatula</name>
    <name type="common">Barrel medic</name>
    <name type="synonym">Medicago tribuloides</name>
    <dbReference type="NCBI Taxonomy" id="3880"/>
    <lineage>
        <taxon>Eukaryota</taxon>
        <taxon>Viridiplantae</taxon>
        <taxon>Streptophyta</taxon>
        <taxon>Embryophyta</taxon>
        <taxon>Tracheophyta</taxon>
        <taxon>Spermatophyta</taxon>
        <taxon>Magnoliopsida</taxon>
        <taxon>eudicotyledons</taxon>
        <taxon>Gunneridae</taxon>
        <taxon>Pentapetalae</taxon>
        <taxon>rosids</taxon>
        <taxon>fabids</taxon>
        <taxon>Fabales</taxon>
        <taxon>Fabaceae</taxon>
        <taxon>Papilionoideae</taxon>
        <taxon>50 kb inversion clade</taxon>
        <taxon>NPAAA clade</taxon>
        <taxon>Hologalegina</taxon>
        <taxon>IRL clade</taxon>
        <taxon>Trifolieae</taxon>
        <taxon>Medicago</taxon>
    </lineage>
</organism>
<proteinExistence type="predicted"/>
<evidence type="ECO:0000313" key="1">
    <source>
        <dbReference type="EMBL" id="AES82632.1"/>
    </source>
</evidence>
<dbReference type="Proteomes" id="UP000002051">
    <property type="component" value="Unassembled WGS sequence"/>
</dbReference>
<evidence type="ECO:0000313" key="3">
    <source>
        <dbReference type="Proteomes" id="UP000002051"/>
    </source>
</evidence>